<keyword evidence="3" id="KW-1185">Reference proteome</keyword>
<dbReference type="AlphaFoldDB" id="A0A139ACJ3"/>
<sequence>MSPMTIVYGEMETAPDPSAAYPTPPSSFVTTYPPSPPLSKLLPPPVSLPSSRPPSPPSTLASSTTSSASSSPTSPHPANSSSGFPLHPALARVKSSDSSSGRKSKPSTHVLVVDTEDEEDCVRAQRWAELLGGWGVVSDTRRVCW</sequence>
<proteinExistence type="predicted"/>
<gene>
    <name evidence="2" type="ORF">M427DRAFT_57447</name>
</gene>
<feature type="region of interest" description="Disordered" evidence="1">
    <location>
        <begin position="1"/>
        <end position="118"/>
    </location>
</feature>
<evidence type="ECO:0000256" key="1">
    <source>
        <dbReference type="SAM" id="MobiDB-lite"/>
    </source>
</evidence>
<dbReference type="Proteomes" id="UP000070544">
    <property type="component" value="Unassembled WGS sequence"/>
</dbReference>
<evidence type="ECO:0000313" key="2">
    <source>
        <dbReference type="EMBL" id="KXS14532.1"/>
    </source>
</evidence>
<protein>
    <submittedName>
        <fullName evidence="2">Uncharacterized protein</fullName>
    </submittedName>
</protein>
<accession>A0A139ACJ3</accession>
<name>A0A139ACJ3_GONPJ</name>
<dbReference type="EMBL" id="KQ965768">
    <property type="protein sequence ID" value="KXS14532.1"/>
    <property type="molecule type" value="Genomic_DNA"/>
</dbReference>
<feature type="compositionally biased region" description="Pro residues" evidence="1">
    <location>
        <begin position="33"/>
        <end position="57"/>
    </location>
</feature>
<feature type="compositionally biased region" description="Low complexity" evidence="1">
    <location>
        <begin position="58"/>
        <end position="82"/>
    </location>
</feature>
<organism evidence="2 3">
    <name type="scientific">Gonapodya prolifera (strain JEL478)</name>
    <name type="common">Monoblepharis prolifera</name>
    <dbReference type="NCBI Taxonomy" id="1344416"/>
    <lineage>
        <taxon>Eukaryota</taxon>
        <taxon>Fungi</taxon>
        <taxon>Fungi incertae sedis</taxon>
        <taxon>Chytridiomycota</taxon>
        <taxon>Chytridiomycota incertae sedis</taxon>
        <taxon>Monoblepharidomycetes</taxon>
        <taxon>Monoblepharidales</taxon>
        <taxon>Gonapodyaceae</taxon>
        <taxon>Gonapodya</taxon>
    </lineage>
</organism>
<reference evidence="2 3" key="1">
    <citation type="journal article" date="2015" name="Genome Biol. Evol.">
        <title>Phylogenomic analyses indicate that early fungi evolved digesting cell walls of algal ancestors of land plants.</title>
        <authorList>
            <person name="Chang Y."/>
            <person name="Wang S."/>
            <person name="Sekimoto S."/>
            <person name="Aerts A.L."/>
            <person name="Choi C."/>
            <person name="Clum A."/>
            <person name="LaButti K.M."/>
            <person name="Lindquist E.A."/>
            <person name="Yee Ngan C."/>
            <person name="Ohm R.A."/>
            <person name="Salamov A.A."/>
            <person name="Grigoriev I.V."/>
            <person name="Spatafora J.W."/>
            <person name="Berbee M.L."/>
        </authorList>
    </citation>
    <scope>NUCLEOTIDE SEQUENCE [LARGE SCALE GENOMIC DNA]</scope>
    <source>
        <strain evidence="2 3">JEL478</strain>
    </source>
</reference>
<evidence type="ECO:0000313" key="3">
    <source>
        <dbReference type="Proteomes" id="UP000070544"/>
    </source>
</evidence>